<evidence type="ECO:0000313" key="2">
    <source>
        <dbReference type="Proteomes" id="UP000199650"/>
    </source>
</evidence>
<dbReference type="InterPro" id="IPR019587">
    <property type="entry name" value="Polyketide_cyclase/dehydratase"/>
</dbReference>
<protein>
    <submittedName>
        <fullName evidence="1">Polyketide cyclase / dehydrase and lipid transport</fullName>
    </submittedName>
</protein>
<gene>
    <name evidence="1" type="ORF">SAMN05444851_1886</name>
</gene>
<dbReference type="PANTHER" id="PTHR39332">
    <property type="entry name" value="BLL4707 PROTEIN"/>
    <property type="match status" value="1"/>
</dbReference>
<dbReference type="PANTHER" id="PTHR39332:SF7">
    <property type="entry name" value="SRPBCC FAMILY PROTEIN"/>
    <property type="match status" value="1"/>
</dbReference>
<dbReference type="Gene3D" id="3.30.530.20">
    <property type="match status" value="1"/>
</dbReference>
<sequence>MNPILITSLAVLVQATATVGWAEQYTVERSLQVSSPKDTVWNQVGDFCDIDDWHPAVSDCSLKVIDGSLHRVLTLTDGGEFVEKRIAVEPGLSYTYRIVSSPLPLEKYTATFSITHGDSTTITWAGRFSADDPETEKTIAGIYEAGLSAIEERLAD</sequence>
<dbReference type="SUPFAM" id="SSF55961">
    <property type="entry name" value="Bet v1-like"/>
    <property type="match status" value="1"/>
</dbReference>
<proteinExistence type="predicted"/>
<dbReference type="RefSeq" id="WP_177179320.1">
    <property type="nucleotide sequence ID" value="NZ_FOJB01000001.1"/>
</dbReference>
<evidence type="ECO:0000313" key="1">
    <source>
        <dbReference type="EMBL" id="SEW17706.1"/>
    </source>
</evidence>
<dbReference type="AlphaFoldDB" id="A0A1I0PTN2"/>
<dbReference type="Pfam" id="PF10604">
    <property type="entry name" value="Polyketide_cyc2"/>
    <property type="match status" value="1"/>
</dbReference>
<dbReference type="InterPro" id="IPR023393">
    <property type="entry name" value="START-like_dom_sf"/>
</dbReference>
<dbReference type="STRING" id="1173584.SAMN05444851_1886"/>
<dbReference type="Proteomes" id="UP000199650">
    <property type="component" value="Unassembled WGS sequence"/>
</dbReference>
<dbReference type="EMBL" id="FOJB01000001">
    <property type="protein sequence ID" value="SEW17706.1"/>
    <property type="molecule type" value="Genomic_DNA"/>
</dbReference>
<accession>A0A1I0PTN2</accession>
<dbReference type="CDD" id="cd07821">
    <property type="entry name" value="PYR_PYL_RCAR_like"/>
    <property type="match status" value="1"/>
</dbReference>
<organism evidence="1 2">
    <name type="scientific">Aliiroseovarius sediminilitoris</name>
    <dbReference type="NCBI Taxonomy" id="1173584"/>
    <lineage>
        <taxon>Bacteria</taxon>
        <taxon>Pseudomonadati</taxon>
        <taxon>Pseudomonadota</taxon>
        <taxon>Alphaproteobacteria</taxon>
        <taxon>Rhodobacterales</taxon>
        <taxon>Paracoccaceae</taxon>
        <taxon>Aliiroseovarius</taxon>
    </lineage>
</organism>
<keyword evidence="2" id="KW-1185">Reference proteome</keyword>
<name>A0A1I0PTN2_9RHOB</name>
<reference evidence="1 2" key="1">
    <citation type="submission" date="2016-10" db="EMBL/GenBank/DDBJ databases">
        <authorList>
            <person name="de Groot N.N."/>
        </authorList>
    </citation>
    <scope>NUCLEOTIDE SEQUENCE [LARGE SCALE GENOMIC DNA]</scope>
    <source>
        <strain evidence="1 2">DSM 29439</strain>
    </source>
</reference>